<dbReference type="Proteomes" id="UP000238811">
    <property type="component" value="Unassembled WGS sequence"/>
</dbReference>
<accession>A0A2S9TMK2</accession>
<proteinExistence type="predicted"/>
<reference evidence="1 2" key="1">
    <citation type="submission" date="2017-09" db="EMBL/GenBank/DDBJ databases">
        <title>Reassesment of A. cryaerophilus.</title>
        <authorList>
            <person name="Perez-Cataluna A."/>
            <person name="Collado L."/>
            <person name="Salgado O."/>
            <person name="Lefinanco V."/>
            <person name="Figueras M.J."/>
        </authorList>
    </citation>
    <scope>NUCLEOTIDE SEQUENCE [LARGE SCALE GENOMIC DNA]</scope>
    <source>
        <strain evidence="1 2">LMG 10229</strain>
    </source>
</reference>
<evidence type="ECO:0000313" key="2">
    <source>
        <dbReference type="Proteomes" id="UP000238811"/>
    </source>
</evidence>
<sequence length="230" mass="26978">MPTKILTLSGEKNTWYPNSVTILENYLSSLIKPNEYFDISKCKGIRKNLAYNLQYIEFLDRVIKDIKLSSVLYTQNFKIFLIVGSSIIESIFHYLVVSNGHAKTTNLKEVESYESRDYIIGSKTFKNKTQIHVKLDIPINVEMTFDQMSKKVESKKLLGDSFGFYSKINPLRQLRNKIHIHSSDNALDTDWYNFSRKEYSLIREVLYSVLISEIFEYDHKDIFKFLDIPI</sequence>
<name>A0A2S9TMK2_9BACT</name>
<protein>
    <submittedName>
        <fullName evidence="1">Uncharacterized protein</fullName>
    </submittedName>
</protein>
<dbReference type="AlphaFoldDB" id="A0A2S9TMK2"/>
<organism evidence="1 2">
    <name type="scientific">Aliarcobacter cryaerophilus</name>
    <dbReference type="NCBI Taxonomy" id="28198"/>
    <lineage>
        <taxon>Bacteria</taxon>
        <taxon>Pseudomonadati</taxon>
        <taxon>Campylobacterota</taxon>
        <taxon>Epsilonproteobacteria</taxon>
        <taxon>Campylobacterales</taxon>
        <taxon>Arcobacteraceae</taxon>
        <taxon>Aliarcobacter</taxon>
    </lineage>
</organism>
<gene>
    <name evidence="1" type="ORF">CJ668_08605</name>
</gene>
<evidence type="ECO:0000313" key="1">
    <source>
        <dbReference type="EMBL" id="PRN00061.1"/>
    </source>
</evidence>
<dbReference type="EMBL" id="NXGD01000009">
    <property type="protein sequence ID" value="PRN00061.1"/>
    <property type="molecule type" value="Genomic_DNA"/>
</dbReference>
<comment type="caution">
    <text evidence="1">The sequence shown here is derived from an EMBL/GenBank/DDBJ whole genome shotgun (WGS) entry which is preliminary data.</text>
</comment>